<reference evidence="3 4" key="1">
    <citation type="submission" date="2006-02" db="EMBL/GenBank/DDBJ databases">
        <authorList>
            <person name="Moran M.A."/>
            <person name="Kjelleberg S."/>
            <person name="Egan S."/>
            <person name="Saunders N."/>
            <person name="Thomas T."/>
            <person name="Ferriera S."/>
            <person name="Johnson J."/>
            <person name="Kravitz S."/>
            <person name="Halpern A."/>
            <person name="Remington K."/>
            <person name="Beeson K."/>
            <person name="Tran B."/>
            <person name="Rogers Y.-H."/>
            <person name="Friedman R."/>
            <person name="Venter J.C."/>
        </authorList>
    </citation>
    <scope>NUCLEOTIDE SEQUENCE [LARGE SCALE GENOMIC DNA]</scope>
    <source>
        <strain evidence="3 4">D2</strain>
    </source>
</reference>
<dbReference type="InterPro" id="IPR011623">
    <property type="entry name" value="7TMR_DISM_rcpt_extracell_dom1"/>
</dbReference>
<dbReference type="InterPro" id="IPR035919">
    <property type="entry name" value="EAL_sf"/>
</dbReference>
<protein>
    <submittedName>
        <fullName evidence="3">Predicted signal transduction protein containing sensor and EAL domains</fullName>
    </submittedName>
</protein>
<dbReference type="PANTHER" id="PTHR33121:SF70">
    <property type="entry name" value="SIGNALING PROTEIN YKOW"/>
    <property type="match status" value="1"/>
</dbReference>
<feature type="transmembrane region" description="Helical" evidence="1">
    <location>
        <begin position="335"/>
        <end position="357"/>
    </location>
</feature>
<feature type="transmembrane region" description="Helical" evidence="1">
    <location>
        <begin position="217"/>
        <end position="237"/>
    </location>
</feature>
<dbReference type="SMART" id="SM00267">
    <property type="entry name" value="GGDEF"/>
    <property type="match status" value="1"/>
</dbReference>
<dbReference type="RefSeq" id="WP_009839632.1">
    <property type="nucleotide sequence ID" value="NZ_CH959301.1"/>
</dbReference>
<dbReference type="AlphaFoldDB" id="A4CBR3"/>
<evidence type="ECO:0000313" key="4">
    <source>
        <dbReference type="Proteomes" id="UP000006201"/>
    </source>
</evidence>
<dbReference type="InterPro" id="IPR043128">
    <property type="entry name" value="Rev_trsase/Diguanyl_cyclase"/>
</dbReference>
<dbReference type="SMART" id="SM00052">
    <property type="entry name" value="EAL"/>
    <property type="match status" value="1"/>
</dbReference>
<dbReference type="PANTHER" id="PTHR33121">
    <property type="entry name" value="CYCLIC DI-GMP PHOSPHODIESTERASE PDEF"/>
    <property type="match status" value="1"/>
</dbReference>
<keyword evidence="1" id="KW-0812">Transmembrane</keyword>
<dbReference type="CDD" id="cd01948">
    <property type="entry name" value="EAL"/>
    <property type="match status" value="1"/>
</dbReference>
<name>A4CBR3_9GAMM</name>
<dbReference type="Gene3D" id="2.60.40.2380">
    <property type="match status" value="1"/>
</dbReference>
<dbReference type="HOGENOM" id="CLU_000445_70_38_6"/>
<dbReference type="InterPro" id="IPR001633">
    <property type="entry name" value="EAL_dom"/>
</dbReference>
<sequence length="834" mass="94942">MIGQGRLLAFIFVFFGCFYPFTLSAFELSIANGQLVNDEIAVFHDASNKLSINQLIQPHEDLPFESIVSIAQVNASESLWLKLTLTNRDIQQRDFVVHLDNPSLELIDFYLVKDKQLIDSATLGRHKHIAPISSKAFPHLLSNLPANSSATLFIRVKSNGLPHVPVYLHSIASFDQTVNVEFALWGVYIGIVLLMLFYNGALFIYSRSYMYLYHSSFLISALLVTGLSHGYIYFILPDDLVFKLVGQDVSFKFLMAGFAILFAVEFLKSHSQQPMRSVLVGQYFSFLCFILALICIFLPEQFNNQLITVSQVAFYGLMTWILSNSYSNKERWSKTFIISWLPIYYASLIVPLNYYGVVPYDHLMTNSFMLAIVLQVALITLAHAERYRVKEQKHQYLSTHDPVCGLPNHIVLNKALAQLHLAGRAHTLLFFKPYTYTTTRANFGIVHANEYLIELCFQLNDKLDGLNMFIFEERNQGSSVFICRFNDETFALLIDTKIEELLIEQYVSNIKEALEQGIYLDGTYLVGQVDIGIASYPVHALSADLLIQRALQSLQFAAGEVDHWCLYQQDTDALMRNRLKLAADLHQAIANNEFSLYHQPQIDLRNNSIYGSEALLRWKHPELGFIPPDEFIPVAESAGLINEITEWVVEQALLHHKHILSSLPSHKISINISARDLNKRELPVQLLTLLTELNIKPSSIVIELTESATVKDKTEAKNVLDDFKEMGIKVAIDDYGTGYSSLAYLSQLGFHEIKIDKQFVFNLESNRRHQTICKTTIEMAKNLDAYVVAEGVESELVAKMLRQYGCEIAQGYYFSKPMPFSEYCQWLERYAQSA</sequence>
<dbReference type="Proteomes" id="UP000006201">
    <property type="component" value="Unassembled WGS sequence"/>
</dbReference>
<evidence type="ECO:0000259" key="2">
    <source>
        <dbReference type="PROSITE" id="PS50883"/>
    </source>
</evidence>
<dbReference type="InterPro" id="IPR000160">
    <property type="entry name" value="GGDEF_dom"/>
</dbReference>
<evidence type="ECO:0000256" key="1">
    <source>
        <dbReference type="SAM" id="Phobius"/>
    </source>
</evidence>
<feature type="transmembrane region" description="Helical" evidence="1">
    <location>
        <begin position="249"/>
        <end position="267"/>
    </location>
</feature>
<dbReference type="Gene3D" id="3.20.20.450">
    <property type="entry name" value="EAL domain"/>
    <property type="match status" value="1"/>
</dbReference>
<keyword evidence="1" id="KW-1133">Transmembrane helix</keyword>
<keyword evidence="4" id="KW-1185">Reference proteome</keyword>
<dbReference type="eggNOG" id="COG5001">
    <property type="taxonomic scope" value="Bacteria"/>
</dbReference>
<proteinExistence type="predicted"/>
<dbReference type="PROSITE" id="PS50883">
    <property type="entry name" value="EAL"/>
    <property type="match status" value="1"/>
</dbReference>
<dbReference type="SUPFAM" id="SSF55073">
    <property type="entry name" value="Nucleotide cyclase"/>
    <property type="match status" value="1"/>
</dbReference>
<dbReference type="Pfam" id="PF07696">
    <property type="entry name" value="7TMR-DISMED2"/>
    <property type="match status" value="1"/>
</dbReference>
<dbReference type="EMBL" id="AAOH01000005">
    <property type="protein sequence ID" value="EAR27800.1"/>
    <property type="molecule type" value="Genomic_DNA"/>
</dbReference>
<organism evidence="3 4">
    <name type="scientific">Pseudoalteromonas tunicata D2</name>
    <dbReference type="NCBI Taxonomy" id="87626"/>
    <lineage>
        <taxon>Bacteria</taxon>
        <taxon>Pseudomonadati</taxon>
        <taxon>Pseudomonadota</taxon>
        <taxon>Gammaproteobacteria</taxon>
        <taxon>Alteromonadales</taxon>
        <taxon>Pseudoalteromonadaceae</taxon>
        <taxon>Pseudoalteromonas</taxon>
    </lineage>
</organism>
<dbReference type="Pfam" id="PF00990">
    <property type="entry name" value="GGDEF"/>
    <property type="match status" value="1"/>
</dbReference>
<dbReference type="GO" id="GO:0071111">
    <property type="term" value="F:cyclic-guanylate-specific phosphodiesterase activity"/>
    <property type="evidence" value="ECO:0007669"/>
    <property type="project" value="InterPro"/>
</dbReference>
<dbReference type="STRING" id="87626.PTD2_18300"/>
<evidence type="ECO:0000313" key="3">
    <source>
        <dbReference type="EMBL" id="EAR27800.1"/>
    </source>
</evidence>
<dbReference type="InterPro" id="IPR029787">
    <property type="entry name" value="Nucleotide_cyclase"/>
</dbReference>
<dbReference type="PROSITE" id="PS51257">
    <property type="entry name" value="PROKAR_LIPOPROTEIN"/>
    <property type="match status" value="1"/>
</dbReference>
<gene>
    <name evidence="3" type="ORF">PTD2_18300</name>
</gene>
<dbReference type="Pfam" id="PF00563">
    <property type="entry name" value="EAL"/>
    <property type="match status" value="1"/>
</dbReference>
<dbReference type="Pfam" id="PF07695">
    <property type="entry name" value="7TMR-DISM_7TM"/>
    <property type="match status" value="1"/>
</dbReference>
<feature type="transmembrane region" description="Helical" evidence="1">
    <location>
        <begin position="279"/>
        <end position="299"/>
    </location>
</feature>
<dbReference type="InterPro" id="IPR011622">
    <property type="entry name" value="7TMR_DISM_rcpt_extracell_dom2"/>
</dbReference>
<accession>A4CBR3</accession>
<feature type="transmembrane region" description="Helical" evidence="1">
    <location>
        <begin position="305"/>
        <end position="323"/>
    </location>
</feature>
<dbReference type="Gene3D" id="3.30.70.270">
    <property type="match status" value="1"/>
</dbReference>
<dbReference type="InterPro" id="IPR050706">
    <property type="entry name" value="Cyclic-di-GMP_PDE-like"/>
</dbReference>
<feature type="transmembrane region" description="Helical" evidence="1">
    <location>
        <begin position="182"/>
        <end position="205"/>
    </location>
</feature>
<feature type="domain" description="EAL" evidence="2">
    <location>
        <begin position="578"/>
        <end position="831"/>
    </location>
</feature>
<dbReference type="SUPFAM" id="SSF141868">
    <property type="entry name" value="EAL domain-like"/>
    <property type="match status" value="1"/>
</dbReference>
<keyword evidence="1" id="KW-0472">Membrane</keyword>
<comment type="caution">
    <text evidence="3">The sequence shown here is derived from an EMBL/GenBank/DDBJ whole genome shotgun (WGS) entry which is preliminary data.</text>
</comment>
<dbReference type="OrthoDB" id="6279314at2"/>